<name>A0A9D1J7L1_9BACT</name>
<dbReference type="SUPFAM" id="SSF53244">
    <property type="entry name" value="MurD-like peptide ligases, peptide-binding domain"/>
    <property type="match status" value="1"/>
</dbReference>
<reference evidence="12" key="2">
    <citation type="journal article" date="2021" name="PeerJ">
        <title>Extensive microbial diversity within the chicken gut microbiome revealed by metagenomics and culture.</title>
        <authorList>
            <person name="Gilroy R."/>
            <person name="Ravi A."/>
            <person name="Getino M."/>
            <person name="Pursley I."/>
            <person name="Horton D.L."/>
            <person name="Alikhan N.F."/>
            <person name="Baker D."/>
            <person name="Gharbi K."/>
            <person name="Hall N."/>
            <person name="Watson M."/>
            <person name="Adriaenssens E.M."/>
            <person name="Foster-Nyarko E."/>
            <person name="Jarju S."/>
            <person name="Secka A."/>
            <person name="Antonio M."/>
            <person name="Oren A."/>
            <person name="Chaudhuri R.R."/>
            <person name="La Ragione R."/>
            <person name="Hildebrand F."/>
            <person name="Pallen M.J."/>
        </authorList>
    </citation>
    <scope>NUCLEOTIDE SEQUENCE</scope>
    <source>
        <strain evidence="12">CHK121-14286</strain>
    </source>
</reference>
<feature type="modified residue" description="N6-carboxylysine" evidence="7">
    <location>
        <position position="216"/>
    </location>
</feature>
<dbReference type="SUPFAM" id="SSF63418">
    <property type="entry name" value="MurE/MurF N-terminal domain"/>
    <property type="match status" value="1"/>
</dbReference>
<dbReference type="Gene3D" id="3.90.190.20">
    <property type="entry name" value="Mur ligase, C-terminal domain"/>
    <property type="match status" value="1"/>
</dbReference>
<keyword evidence="4 7" id="KW-0573">Peptidoglycan synthesis</keyword>
<comment type="similarity">
    <text evidence="1 7">Belongs to the MurCDEF family. MurE subfamily.</text>
</comment>
<feature type="binding site" evidence="7">
    <location>
        <position position="451"/>
    </location>
    <ligand>
        <name>meso-2,6-diaminopimelate</name>
        <dbReference type="ChEBI" id="CHEBI:57791"/>
    </ligand>
</feature>
<sequence>MYLQELLNGVCCKIVGKGNPDVTSLSCDTKTVKQGCMFFCLKGKKYDGHDFFRKVIGDGCAVLVCERQLDTKALQVVVEDCRLAMSVIAKNFYENCADKLKIISVVGTNGKTSTSYILEGILSKAGYHTAVIGTNGIFFNGQKHYSALTTPDPIQLHYWFRQMYLNKVQVVVMEVSAHAIALNKMRGVVADFAIFTNFSQDHLDFFRTMKNYAEAKKSYFTPQYVKNAVVNVDDDLGREIETLLPSTVTYSLCGQADAVASEVTEKASETEFSVNVLGQKAKIRTKLAGRFNVYNILAAVTCACALGVDIDTAVASVGEIAFVSGRNETVFRKDGARIVVDFAHTPDGVENILKYLRSITKGSLIVVFGCGGNRDKFKRPLMAEKVSQYADFAVLTNDNPRFEDPKAIAQDVVSRLTCPYKLILNRSQATEFALSALSANDTLAILGKGAETYQEIKGKKFPYSDVEVVKGLLQKNT</sequence>
<keyword evidence="7" id="KW-0547">Nucleotide-binding</keyword>
<dbReference type="InterPro" id="IPR005761">
    <property type="entry name" value="UDP-N-AcMur-Glu-dNH2Pim_ligase"/>
</dbReference>
<dbReference type="InterPro" id="IPR035911">
    <property type="entry name" value="MurE/MurF_N"/>
</dbReference>
<reference evidence="12" key="1">
    <citation type="submission" date="2020-10" db="EMBL/GenBank/DDBJ databases">
        <authorList>
            <person name="Gilroy R."/>
        </authorList>
    </citation>
    <scope>NUCLEOTIDE SEQUENCE</scope>
    <source>
        <strain evidence="12">CHK121-14286</strain>
    </source>
</reference>
<feature type="binding site" evidence="7">
    <location>
        <begin position="107"/>
        <end position="113"/>
    </location>
    <ligand>
        <name>ATP</name>
        <dbReference type="ChEBI" id="CHEBI:30616"/>
    </ligand>
</feature>
<evidence type="ECO:0000256" key="5">
    <source>
        <dbReference type="ARBA" id="ARBA00023306"/>
    </source>
</evidence>
<dbReference type="EMBL" id="DVHL01000008">
    <property type="protein sequence ID" value="HIR65406.1"/>
    <property type="molecule type" value="Genomic_DNA"/>
</dbReference>
<feature type="binding site" evidence="7">
    <location>
        <begin position="149"/>
        <end position="150"/>
    </location>
    <ligand>
        <name>UDP-N-acetyl-alpha-D-muramoyl-L-alanyl-D-glutamate</name>
        <dbReference type="ChEBI" id="CHEBI:83900"/>
    </ligand>
</feature>
<evidence type="ECO:0000256" key="1">
    <source>
        <dbReference type="ARBA" id="ARBA00005898"/>
    </source>
</evidence>
<dbReference type="NCBIfam" id="NF001126">
    <property type="entry name" value="PRK00139.1-4"/>
    <property type="match status" value="1"/>
</dbReference>
<dbReference type="InterPro" id="IPR000713">
    <property type="entry name" value="Mur_ligase_N"/>
</dbReference>
<feature type="binding site" evidence="7">
    <location>
        <position position="447"/>
    </location>
    <ligand>
        <name>meso-2,6-diaminopimelate</name>
        <dbReference type="ChEBI" id="CHEBI:57791"/>
    </ligand>
</feature>
<evidence type="ECO:0000256" key="8">
    <source>
        <dbReference type="RuleBase" id="RU004135"/>
    </source>
</evidence>
<dbReference type="NCBIfam" id="TIGR01085">
    <property type="entry name" value="murE"/>
    <property type="match status" value="1"/>
</dbReference>
<evidence type="ECO:0000256" key="3">
    <source>
        <dbReference type="ARBA" id="ARBA00022960"/>
    </source>
</evidence>
<feature type="binding site" evidence="7">
    <location>
        <position position="176"/>
    </location>
    <ligand>
        <name>UDP-N-acetyl-alpha-D-muramoyl-L-alanyl-D-glutamate</name>
        <dbReference type="ChEBI" id="CHEBI:83900"/>
    </ligand>
</feature>
<dbReference type="PANTHER" id="PTHR23135">
    <property type="entry name" value="MUR LIGASE FAMILY MEMBER"/>
    <property type="match status" value="1"/>
</dbReference>
<comment type="function">
    <text evidence="7">Catalyzes the addition of meso-diaminopimelic acid to the nucleotide precursor UDP-N-acetylmuramoyl-L-alanyl-D-glutamate (UMAG) in the biosynthesis of bacterial cell-wall peptidoglycan.</text>
</comment>
<keyword evidence="7" id="KW-0460">Magnesium</keyword>
<evidence type="ECO:0000256" key="7">
    <source>
        <dbReference type="HAMAP-Rule" id="MF_00208"/>
    </source>
</evidence>
<dbReference type="Pfam" id="PF08245">
    <property type="entry name" value="Mur_ligase_M"/>
    <property type="match status" value="1"/>
</dbReference>
<dbReference type="Proteomes" id="UP000824200">
    <property type="component" value="Unassembled WGS sequence"/>
</dbReference>
<feature type="domain" description="Mur ligase central" evidence="11">
    <location>
        <begin position="105"/>
        <end position="303"/>
    </location>
</feature>
<feature type="domain" description="Mur ligase C-terminal" evidence="10">
    <location>
        <begin position="325"/>
        <end position="449"/>
    </location>
</feature>
<feature type="binding site" evidence="7">
    <location>
        <position position="374"/>
    </location>
    <ligand>
        <name>meso-2,6-diaminopimelate</name>
        <dbReference type="ChEBI" id="CHEBI:57791"/>
    </ligand>
</feature>
<keyword evidence="7 12" id="KW-0436">Ligase</keyword>
<comment type="catalytic activity">
    <reaction evidence="7">
        <text>UDP-N-acetyl-alpha-D-muramoyl-L-alanyl-D-glutamate + meso-2,6-diaminopimelate + ATP = UDP-N-acetyl-alpha-D-muramoyl-L-alanyl-gamma-D-glutamyl-meso-2,6-diaminopimelate + ADP + phosphate + H(+)</text>
        <dbReference type="Rhea" id="RHEA:23676"/>
        <dbReference type="ChEBI" id="CHEBI:15378"/>
        <dbReference type="ChEBI" id="CHEBI:30616"/>
        <dbReference type="ChEBI" id="CHEBI:43474"/>
        <dbReference type="ChEBI" id="CHEBI:57791"/>
        <dbReference type="ChEBI" id="CHEBI:83900"/>
        <dbReference type="ChEBI" id="CHEBI:83905"/>
        <dbReference type="ChEBI" id="CHEBI:456216"/>
        <dbReference type="EC" id="6.3.2.13"/>
    </reaction>
</comment>
<dbReference type="InterPro" id="IPR013221">
    <property type="entry name" value="Mur_ligase_cen"/>
</dbReference>
<dbReference type="GO" id="GO:0000287">
    <property type="term" value="F:magnesium ion binding"/>
    <property type="evidence" value="ECO:0007669"/>
    <property type="project" value="UniProtKB-UniRule"/>
</dbReference>
<dbReference type="GO" id="GO:0008360">
    <property type="term" value="P:regulation of cell shape"/>
    <property type="evidence" value="ECO:0007669"/>
    <property type="project" value="UniProtKB-KW"/>
</dbReference>
<protein>
    <recommendedName>
        <fullName evidence="7">UDP-N-acetylmuramoyl-L-alanyl-D-glutamate--2,6-diaminopimelate ligase</fullName>
        <ecNumber evidence="7">6.3.2.13</ecNumber>
    </recommendedName>
    <alternativeName>
        <fullName evidence="7">Meso-A2pm-adding enzyme</fullName>
    </alternativeName>
    <alternativeName>
        <fullName evidence="7">Meso-diaminopimelate-adding enzyme</fullName>
    </alternativeName>
    <alternativeName>
        <fullName evidence="7">UDP-MurNAc-L-Ala-D-Glu:meso-diaminopimelate ligase</fullName>
    </alternativeName>
    <alternativeName>
        <fullName evidence="7">UDP-MurNAc-tripeptide synthetase</fullName>
    </alternativeName>
    <alternativeName>
        <fullName evidence="7">UDP-N-acetylmuramyl-tripeptide synthetase</fullName>
    </alternativeName>
</protein>
<dbReference type="EC" id="6.3.2.13" evidence="7"/>
<dbReference type="Gene3D" id="3.40.1190.10">
    <property type="entry name" value="Mur-like, catalytic domain"/>
    <property type="match status" value="1"/>
</dbReference>
<dbReference type="GO" id="GO:0008765">
    <property type="term" value="F:UDP-N-acetylmuramoylalanyl-D-glutamate-2,6-diaminopimelate ligase activity"/>
    <property type="evidence" value="ECO:0007669"/>
    <property type="project" value="UniProtKB-UniRule"/>
</dbReference>
<dbReference type="Pfam" id="PF01225">
    <property type="entry name" value="Mur_ligase"/>
    <property type="match status" value="1"/>
</dbReference>
<evidence type="ECO:0000313" key="12">
    <source>
        <dbReference type="EMBL" id="HIR65406.1"/>
    </source>
</evidence>
<dbReference type="GO" id="GO:0051301">
    <property type="term" value="P:cell division"/>
    <property type="evidence" value="ECO:0007669"/>
    <property type="project" value="UniProtKB-KW"/>
</dbReference>
<dbReference type="AlphaFoldDB" id="A0A9D1J7L1"/>
<dbReference type="Gene3D" id="3.40.1390.10">
    <property type="entry name" value="MurE/MurF, N-terminal domain"/>
    <property type="match status" value="1"/>
</dbReference>
<comment type="cofactor">
    <cofactor evidence="7">
        <name>Mg(2+)</name>
        <dbReference type="ChEBI" id="CHEBI:18420"/>
    </cofactor>
</comment>
<feature type="binding site" evidence="7">
    <location>
        <begin position="398"/>
        <end position="401"/>
    </location>
    <ligand>
        <name>meso-2,6-diaminopimelate</name>
        <dbReference type="ChEBI" id="CHEBI:57791"/>
    </ligand>
</feature>
<keyword evidence="2 7" id="KW-0132">Cell division</keyword>
<evidence type="ECO:0000259" key="10">
    <source>
        <dbReference type="Pfam" id="PF02875"/>
    </source>
</evidence>
<dbReference type="InterPro" id="IPR004101">
    <property type="entry name" value="Mur_ligase_C"/>
</dbReference>
<evidence type="ECO:0000313" key="13">
    <source>
        <dbReference type="Proteomes" id="UP000824200"/>
    </source>
</evidence>
<keyword evidence="5 7" id="KW-0131">Cell cycle</keyword>
<organism evidence="12 13">
    <name type="scientific">Candidatus Fimimonas gallinarum</name>
    <dbReference type="NCBI Taxonomy" id="2840821"/>
    <lineage>
        <taxon>Bacteria</taxon>
        <taxon>Pseudomonadati</taxon>
        <taxon>Myxococcota</taxon>
        <taxon>Myxococcia</taxon>
        <taxon>Myxococcales</taxon>
        <taxon>Cystobacterineae</taxon>
        <taxon>Myxococcaceae</taxon>
        <taxon>Myxococcaceae incertae sedis</taxon>
        <taxon>Candidatus Fimimonas</taxon>
    </lineage>
</organism>
<dbReference type="GO" id="GO:0071555">
    <property type="term" value="P:cell wall organization"/>
    <property type="evidence" value="ECO:0007669"/>
    <property type="project" value="UniProtKB-KW"/>
</dbReference>
<feature type="binding site" evidence="7">
    <location>
        <position position="29"/>
    </location>
    <ligand>
        <name>UDP-N-acetyl-alpha-D-muramoyl-L-alanyl-D-glutamate</name>
        <dbReference type="ChEBI" id="CHEBI:83900"/>
    </ligand>
</feature>
<feature type="short sequence motif" description="Meso-diaminopimelate recognition motif" evidence="7">
    <location>
        <begin position="398"/>
        <end position="401"/>
    </location>
</feature>
<dbReference type="Pfam" id="PF02875">
    <property type="entry name" value="Mur_ligase_C"/>
    <property type="match status" value="1"/>
</dbReference>
<keyword evidence="3 7" id="KW-0133">Cell shape</keyword>
<evidence type="ECO:0000256" key="4">
    <source>
        <dbReference type="ARBA" id="ARBA00022984"/>
    </source>
</evidence>
<keyword evidence="7" id="KW-0963">Cytoplasm</keyword>
<keyword evidence="7" id="KW-0067">ATP-binding</keyword>
<comment type="PTM">
    <text evidence="7">Carboxylation is probably crucial for Mg(2+) binding and, consequently, for the gamma-phosphate positioning of ATP.</text>
</comment>
<comment type="pathway">
    <text evidence="7 8">Cell wall biogenesis; peptidoglycan biosynthesis.</text>
</comment>
<evidence type="ECO:0000259" key="11">
    <source>
        <dbReference type="Pfam" id="PF08245"/>
    </source>
</evidence>
<feature type="domain" description="Mur ligase N-terminal catalytic" evidence="9">
    <location>
        <begin position="22"/>
        <end position="91"/>
    </location>
</feature>
<evidence type="ECO:0000259" key="9">
    <source>
        <dbReference type="Pfam" id="PF01225"/>
    </source>
</evidence>
<dbReference type="PANTHER" id="PTHR23135:SF4">
    <property type="entry name" value="UDP-N-ACETYLMURAMOYL-L-ALANYL-D-GLUTAMATE--2,6-DIAMINOPIMELATE LIGASE MURE HOMOLOG, CHLOROPLASTIC"/>
    <property type="match status" value="1"/>
</dbReference>
<proteinExistence type="inferred from homology"/>
<dbReference type="InterPro" id="IPR036615">
    <property type="entry name" value="Mur_ligase_C_dom_sf"/>
</dbReference>
<comment type="caution">
    <text evidence="12">The sequence shown here is derived from an EMBL/GenBank/DDBJ whole genome shotgun (WGS) entry which is preliminary data.</text>
</comment>
<keyword evidence="6 7" id="KW-0961">Cell wall biogenesis/degradation</keyword>
<dbReference type="GO" id="GO:0005737">
    <property type="term" value="C:cytoplasm"/>
    <property type="evidence" value="ECO:0007669"/>
    <property type="project" value="UniProtKB-SubCell"/>
</dbReference>
<dbReference type="HAMAP" id="MF_00208">
    <property type="entry name" value="MurE"/>
    <property type="match status" value="1"/>
</dbReference>
<evidence type="ECO:0000256" key="6">
    <source>
        <dbReference type="ARBA" id="ARBA00023316"/>
    </source>
</evidence>
<dbReference type="GO" id="GO:0009252">
    <property type="term" value="P:peptidoglycan biosynthetic process"/>
    <property type="evidence" value="ECO:0007669"/>
    <property type="project" value="UniProtKB-UniRule"/>
</dbReference>
<accession>A0A9D1J7L1</accession>
<dbReference type="InterPro" id="IPR036565">
    <property type="entry name" value="Mur-like_cat_sf"/>
</dbReference>
<comment type="caution">
    <text evidence="7">Lacks conserved residue(s) required for the propagation of feature annotation.</text>
</comment>
<dbReference type="SUPFAM" id="SSF53623">
    <property type="entry name" value="MurD-like peptide ligases, catalytic domain"/>
    <property type="match status" value="1"/>
</dbReference>
<comment type="subcellular location">
    <subcellularLocation>
        <location evidence="7 8">Cytoplasm</location>
    </subcellularLocation>
</comment>
<dbReference type="GO" id="GO:0005524">
    <property type="term" value="F:ATP binding"/>
    <property type="evidence" value="ECO:0007669"/>
    <property type="project" value="UniProtKB-UniRule"/>
</dbReference>
<gene>
    <name evidence="7" type="primary">murE</name>
    <name evidence="12" type="ORF">IAC95_00735</name>
</gene>
<evidence type="ECO:0000256" key="2">
    <source>
        <dbReference type="ARBA" id="ARBA00022618"/>
    </source>
</evidence>